<dbReference type="InterPro" id="IPR038723">
    <property type="entry name" value="ArnR1-like_HTH"/>
</dbReference>
<proteinExistence type="predicted"/>
<feature type="domain" description="ArnR1-like winged helix-turn-helix" evidence="1">
    <location>
        <begin position="37"/>
        <end position="76"/>
    </location>
</feature>
<organism evidence="2 3">
    <name type="scientific">Ignicoccus pacificus DSM 13166</name>
    <dbReference type="NCBI Taxonomy" id="940294"/>
    <lineage>
        <taxon>Archaea</taxon>
        <taxon>Thermoproteota</taxon>
        <taxon>Thermoprotei</taxon>
        <taxon>Desulfurococcales</taxon>
        <taxon>Desulfurococcaceae</taxon>
        <taxon>Ignicoccus</taxon>
    </lineage>
</organism>
<dbReference type="SUPFAM" id="SSF46785">
    <property type="entry name" value="Winged helix' DNA-binding domain"/>
    <property type="match status" value="1"/>
</dbReference>
<dbReference type="Pfam" id="PF14947">
    <property type="entry name" value="HTH_45"/>
    <property type="match status" value="1"/>
</dbReference>
<accession>A0A977KBX3</accession>
<dbReference type="InterPro" id="IPR036388">
    <property type="entry name" value="WH-like_DNA-bd_sf"/>
</dbReference>
<gene>
    <name evidence="2" type="ORF">IPA_09085</name>
</gene>
<dbReference type="KEGG" id="ipc:IPA_09085"/>
<dbReference type="AlphaFoldDB" id="A0A977KBX3"/>
<dbReference type="Gene3D" id="1.10.10.10">
    <property type="entry name" value="Winged helix-like DNA-binding domain superfamily/Winged helix DNA-binding domain"/>
    <property type="match status" value="1"/>
</dbReference>
<dbReference type="Proteomes" id="UP001063698">
    <property type="component" value="Chromosome"/>
</dbReference>
<dbReference type="InterPro" id="IPR036390">
    <property type="entry name" value="WH_DNA-bd_sf"/>
</dbReference>
<dbReference type="EMBL" id="CP006868">
    <property type="protein sequence ID" value="UXD22869.1"/>
    <property type="molecule type" value="Genomic_DNA"/>
</dbReference>
<name>A0A977KBX3_9CREN</name>
<evidence type="ECO:0000259" key="1">
    <source>
        <dbReference type="Pfam" id="PF14947"/>
    </source>
</evidence>
<sequence length="78" mass="8870">MLSRKEVEVIKALAEGPLKPKELYAKLGAHTEGQQANLRKVIKRLRDKGLIMKIPKSNLYVLTGKGMRILECIRILEE</sequence>
<evidence type="ECO:0000313" key="3">
    <source>
        <dbReference type="Proteomes" id="UP001063698"/>
    </source>
</evidence>
<protein>
    <recommendedName>
        <fullName evidence="1">ArnR1-like winged helix-turn-helix domain-containing protein</fullName>
    </recommendedName>
</protein>
<evidence type="ECO:0000313" key="2">
    <source>
        <dbReference type="EMBL" id="UXD22869.1"/>
    </source>
</evidence>
<keyword evidence="3" id="KW-1185">Reference proteome</keyword>
<reference evidence="2" key="1">
    <citation type="submission" date="2013-11" db="EMBL/GenBank/DDBJ databases">
        <title>Comparative genomics of Ignicoccus.</title>
        <authorList>
            <person name="Podar M."/>
        </authorList>
    </citation>
    <scope>NUCLEOTIDE SEQUENCE</scope>
    <source>
        <strain evidence="2">DSM 13166</strain>
    </source>
</reference>